<organism evidence="1">
    <name type="scientific">Micromonas pusilla</name>
    <name type="common">Picoplanktonic green alga</name>
    <name type="synonym">Chromulina pusilla</name>
    <dbReference type="NCBI Taxonomy" id="38833"/>
    <lineage>
        <taxon>Eukaryota</taxon>
        <taxon>Viridiplantae</taxon>
        <taxon>Chlorophyta</taxon>
        <taxon>Mamiellophyceae</taxon>
        <taxon>Mamiellales</taxon>
        <taxon>Mamiellaceae</taxon>
        <taxon>Micromonas</taxon>
    </lineage>
</organism>
<dbReference type="AlphaFoldDB" id="A0A7S0IIY5"/>
<gene>
    <name evidence="1" type="ORF">MCOM1403_LOCUS10168</name>
</gene>
<proteinExistence type="predicted"/>
<dbReference type="InterPro" id="IPR036291">
    <property type="entry name" value="NAD(P)-bd_dom_sf"/>
</dbReference>
<reference evidence="1" key="1">
    <citation type="submission" date="2021-01" db="EMBL/GenBank/DDBJ databases">
        <authorList>
            <person name="Corre E."/>
            <person name="Pelletier E."/>
            <person name="Niang G."/>
            <person name="Scheremetjew M."/>
            <person name="Finn R."/>
            <person name="Kale V."/>
            <person name="Holt S."/>
            <person name="Cochrane G."/>
            <person name="Meng A."/>
            <person name="Brown T."/>
            <person name="Cohen L."/>
        </authorList>
    </citation>
    <scope>NUCLEOTIDE SEQUENCE</scope>
    <source>
        <strain evidence="1">CCMP1723</strain>
    </source>
</reference>
<evidence type="ECO:0008006" key="2">
    <source>
        <dbReference type="Google" id="ProtNLM"/>
    </source>
</evidence>
<dbReference type="EMBL" id="HBEQ01012640">
    <property type="protein sequence ID" value="CAD8523403.1"/>
    <property type="molecule type" value="Transcribed_RNA"/>
</dbReference>
<protein>
    <recommendedName>
        <fullName evidence="2">NAD(P)-binding domain-containing protein</fullName>
    </recommendedName>
</protein>
<dbReference type="Gene3D" id="3.40.50.720">
    <property type="entry name" value="NAD(P)-binding Rossmann-like Domain"/>
    <property type="match status" value="1"/>
</dbReference>
<accession>A0A7S0IIY5</accession>
<name>A0A7S0IIY5_MICPS</name>
<dbReference type="SUPFAM" id="SSF51735">
    <property type="entry name" value="NAD(P)-binding Rossmann-fold domains"/>
    <property type="match status" value="1"/>
</dbReference>
<evidence type="ECO:0000313" key="1">
    <source>
        <dbReference type="EMBL" id="CAD8523403.1"/>
    </source>
</evidence>
<sequence>MAALATSLSAIARVSSNAGLKRQQRDQPRVRAHRSRVVSASVDGPIVIAGATTPTGRLVAGLAVKAYGGSNVTLVVNQDAQDGYWPEDMPDDVVEKRMYAPAPELVKAKLVDPRDAGDALKAAKQVVFCAEWGATQAELAEQLLPFVGSDAKRVVMLSRVGINRREKAPFVEQNKPPKKLQEVALGLKLPVGENSGQPGTLDGFANAEKILADAAAKSGFSAHVVRSGELRGNGPLLLADLSARMVDNLYDVKYQDLYFKKGDEGQGYTKRLNLAATLLRLTTADSTPPADCAALSVVCEMIDPFGLMGEKTLTEPTGVERRKGYDMAKGKAPAPIANEHIDELIAAL</sequence>